<evidence type="ECO:0000256" key="1">
    <source>
        <dbReference type="SAM" id="MobiDB-lite"/>
    </source>
</evidence>
<dbReference type="GO" id="GO:0016810">
    <property type="term" value="F:hydrolase activity, acting on carbon-nitrogen (but not peptide) bonds"/>
    <property type="evidence" value="ECO:0007669"/>
    <property type="project" value="InterPro"/>
</dbReference>
<evidence type="ECO:0000313" key="4">
    <source>
        <dbReference type="EMBL" id="MQL52616.1"/>
    </source>
</evidence>
<keyword evidence="2" id="KW-0472">Membrane</keyword>
<evidence type="ECO:0000256" key="2">
    <source>
        <dbReference type="SAM" id="Phobius"/>
    </source>
</evidence>
<feature type="region of interest" description="Disordered" evidence="1">
    <location>
        <begin position="65"/>
        <end position="114"/>
    </location>
</feature>
<dbReference type="GO" id="GO:0005975">
    <property type="term" value="P:carbohydrate metabolic process"/>
    <property type="evidence" value="ECO:0007669"/>
    <property type="project" value="InterPro"/>
</dbReference>
<proteinExistence type="predicted"/>
<dbReference type="SUPFAM" id="SSF88713">
    <property type="entry name" value="Glycoside hydrolase/deacetylase"/>
    <property type="match status" value="1"/>
</dbReference>
<feature type="transmembrane region" description="Helical" evidence="2">
    <location>
        <begin position="40"/>
        <end position="58"/>
    </location>
</feature>
<feature type="compositionally biased region" description="Polar residues" evidence="1">
    <location>
        <begin position="66"/>
        <end position="80"/>
    </location>
</feature>
<keyword evidence="2" id="KW-0812">Transmembrane</keyword>
<protein>
    <submittedName>
        <fullName evidence="4">Polysaccharide deacetylase family protein</fullName>
    </submittedName>
</protein>
<dbReference type="InterPro" id="IPR011330">
    <property type="entry name" value="Glyco_hydro/deAcase_b/a-brl"/>
</dbReference>
<dbReference type="PROSITE" id="PS51677">
    <property type="entry name" value="NODB"/>
    <property type="match status" value="1"/>
</dbReference>
<dbReference type="Gene3D" id="3.20.20.370">
    <property type="entry name" value="Glycoside hydrolase/deacetylase"/>
    <property type="match status" value="1"/>
</dbReference>
<dbReference type="PANTHER" id="PTHR10587:SF125">
    <property type="entry name" value="POLYSACCHARIDE DEACETYLASE YHEN-RELATED"/>
    <property type="match status" value="1"/>
</dbReference>
<organism evidence="4 5">
    <name type="scientific">Desulfofundulus thermobenzoicus</name>
    <dbReference type="NCBI Taxonomy" id="29376"/>
    <lineage>
        <taxon>Bacteria</taxon>
        <taxon>Bacillati</taxon>
        <taxon>Bacillota</taxon>
        <taxon>Clostridia</taxon>
        <taxon>Eubacteriales</taxon>
        <taxon>Peptococcaceae</taxon>
        <taxon>Desulfofundulus</taxon>
    </lineage>
</organism>
<evidence type="ECO:0000259" key="3">
    <source>
        <dbReference type="PROSITE" id="PS51677"/>
    </source>
</evidence>
<gene>
    <name evidence="4" type="ORF">GFC01_10140</name>
</gene>
<keyword evidence="5" id="KW-1185">Reference proteome</keyword>
<reference evidence="4 5" key="1">
    <citation type="submission" date="2019-10" db="EMBL/GenBank/DDBJ databases">
        <title>Comparative genomics of sulfur disproportionating microorganisms.</title>
        <authorList>
            <person name="Ward L.M."/>
            <person name="Bertran E."/>
            <person name="Johnston D."/>
        </authorList>
    </citation>
    <scope>NUCLEOTIDE SEQUENCE [LARGE SCALE GENOMIC DNA]</scope>
    <source>
        <strain evidence="4 5">DSM 14055</strain>
    </source>
</reference>
<dbReference type="CDD" id="cd10944">
    <property type="entry name" value="CE4_SmPgdA_like"/>
    <property type="match status" value="1"/>
</dbReference>
<dbReference type="PANTHER" id="PTHR10587">
    <property type="entry name" value="GLYCOSYL TRANSFERASE-RELATED"/>
    <property type="match status" value="1"/>
</dbReference>
<dbReference type="InterPro" id="IPR050248">
    <property type="entry name" value="Polysacc_deacetylase_ArnD"/>
</dbReference>
<evidence type="ECO:0000313" key="5">
    <source>
        <dbReference type="Proteomes" id="UP000441717"/>
    </source>
</evidence>
<dbReference type="Proteomes" id="UP000441717">
    <property type="component" value="Unassembled WGS sequence"/>
</dbReference>
<accession>A0A6N7IRA0</accession>
<dbReference type="OrthoDB" id="61520at2"/>
<dbReference type="EMBL" id="WHYR01000025">
    <property type="protein sequence ID" value="MQL52616.1"/>
    <property type="molecule type" value="Genomic_DNA"/>
</dbReference>
<sequence>MPLHPLSTKCIIWPEKIHLSQKEGGLSTGRVRKNVMTKKLILVALFFLILAGCTWSPHHTAMEKTLSPTAGDQEATTQPPSGKEPEPSTSSTRDGKSPAPASIPRAEAKETTAGNVYQPTGKLAYLTFDDGPNRFFTPRVLDILAKYKVKATFMVVGKNVEQNKELIQRIIAAGHGLANHTYSHDYKKIYRSPDAFLADLQACSNVLQEFTGEPVKIFRAPGGPENLSKPLREKLRQSGYHSVGWNVVGGDTDSRGATTDQIYWNVINGVSRIEKIHRSPIILLHDGADLSTLEVPANSPTGRYIQTRQHLIEALPKIIETLQSEGYQFAVVDENTPPAW</sequence>
<dbReference type="InterPro" id="IPR002509">
    <property type="entry name" value="NODB_dom"/>
</dbReference>
<keyword evidence="2" id="KW-1133">Transmembrane helix</keyword>
<name>A0A6N7IRA0_9FIRM</name>
<dbReference type="Pfam" id="PF01522">
    <property type="entry name" value="Polysacc_deac_1"/>
    <property type="match status" value="1"/>
</dbReference>
<comment type="caution">
    <text evidence="4">The sequence shown here is derived from an EMBL/GenBank/DDBJ whole genome shotgun (WGS) entry which is preliminary data.</text>
</comment>
<dbReference type="AlphaFoldDB" id="A0A6N7IRA0"/>
<feature type="domain" description="NodB homology" evidence="3">
    <location>
        <begin position="122"/>
        <end position="330"/>
    </location>
</feature>